<evidence type="ECO:0000256" key="1">
    <source>
        <dbReference type="ARBA" id="ARBA00001798"/>
    </source>
</evidence>
<comment type="caution">
    <text evidence="16">The sequence shown here is derived from an EMBL/GenBank/DDBJ whole genome shotgun (WGS) entry which is preliminary data.</text>
</comment>
<name>A0ABP1FR80_9CHLO</name>
<dbReference type="InterPro" id="IPR001841">
    <property type="entry name" value="Znf_RING"/>
</dbReference>
<dbReference type="PANTHER" id="PTHR11685">
    <property type="entry name" value="RBR FAMILY RING FINGER AND IBR DOMAIN-CONTAINING"/>
    <property type="match status" value="1"/>
</dbReference>
<reference evidence="16 17" key="1">
    <citation type="submission" date="2024-06" db="EMBL/GenBank/DDBJ databases">
        <authorList>
            <person name="Kraege A."/>
            <person name="Thomma B."/>
        </authorList>
    </citation>
    <scope>NUCLEOTIDE SEQUENCE [LARGE SCALE GENOMIC DNA]</scope>
</reference>
<dbReference type="InterPro" id="IPR013083">
    <property type="entry name" value="Znf_RING/FYVE/PHD"/>
</dbReference>
<dbReference type="InterPro" id="IPR045840">
    <property type="entry name" value="Ariadne"/>
</dbReference>
<gene>
    <name evidence="16" type="primary">g2605</name>
    <name evidence="16" type="ORF">VP750_LOCUS2226</name>
</gene>
<feature type="domain" description="RING-type" evidence="13">
    <location>
        <begin position="119"/>
        <end position="166"/>
    </location>
</feature>
<evidence type="ECO:0000256" key="6">
    <source>
        <dbReference type="ARBA" id="ARBA00022723"/>
    </source>
</evidence>
<dbReference type="Gene3D" id="3.30.40.10">
    <property type="entry name" value="Zinc/RING finger domain, C3HC4 (zinc finger)"/>
    <property type="match status" value="1"/>
</dbReference>
<evidence type="ECO:0000256" key="3">
    <source>
        <dbReference type="ARBA" id="ARBA00005884"/>
    </source>
</evidence>
<keyword evidence="8 11" id="KW-0863">Zinc-finger</keyword>
<evidence type="ECO:0000256" key="8">
    <source>
        <dbReference type="ARBA" id="ARBA00022771"/>
    </source>
</evidence>
<evidence type="ECO:0000259" key="13">
    <source>
        <dbReference type="PROSITE" id="PS50089"/>
    </source>
</evidence>
<comment type="catalytic activity">
    <reaction evidence="1">
        <text>[E2 ubiquitin-conjugating enzyme]-S-ubiquitinyl-L-cysteine + [acceptor protein]-L-lysine = [E2 ubiquitin-conjugating enzyme]-L-cysteine + [acceptor protein]-N(6)-ubiquitinyl-L-lysine.</text>
        <dbReference type="EC" id="2.3.2.31"/>
    </reaction>
</comment>
<dbReference type="PROSITE" id="PS01358">
    <property type="entry name" value="ZF_RANBP2_1"/>
    <property type="match status" value="1"/>
</dbReference>
<dbReference type="InterPro" id="IPR002867">
    <property type="entry name" value="IBR_dom"/>
</dbReference>
<keyword evidence="17" id="KW-1185">Reference proteome</keyword>
<dbReference type="CDD" id="cd20346">
    <property type="entry name" value="BRcat_RBR_ANKIB1"/>
    <property type="match status" value="1"/>
</dbReference>
<dbReference type="Gene3D" id="1.20.120.1750">
    <property type="match status" value="1"/>
</dbReference>
<keyword evidence="7" id="KW-0677">Repeat</keyword>
<feature type="region of interest" description="Disordered" evidence="12">
    <location>
        <begin position="550"/>
        <end position="595"/>
    </location>
</feature>
<comment type="similarity">
    <text evidence="3">Belongs to the RBR family. Ariadne subfamily.</text>
</comment>
<dbReference type="InterPro" id="IPR001876">
    <property type="entry name" value="Znf_RanBP2"/>
</dbReference>
<dbReference type="Pfam" id="PF19422">
    <property type="entry name" value="Ariadne"/>
    <property type="match status" value="1"/>
</dbReference>
<feature type="domain" description="RING-type" evidence="15">
    <location>
        <begin position="115"/>
        <end position="329"/>
    </location>
</feature>
<dbReference type="SMART" id="SM00647">
    <property type="entry name" value="IBR"/>
    <property type="match status" value="2"/>
</dbReference>
<dbReference type="SUPFAM" id="SSF57850">
    <property type="entry name" value="RING/U-box"/>
    <property type="match status" value="3"/>
</dbReference>
<dbReference type="InterPro" id="IPR048962">
    <property type="entry name" value="ARIH1-like_UBL"/>
</dbReference>
<keyword evidence="10" id="KW-0862">Zinc</keyword>
<dbReference type="PROSITE" id="PS50199">
    <property type="entry name" value="ZF_RANBP2_2"/>
    <property type="match status" value="1"/>
</dbReference>
<feature type="domain" description="RanBP2-type" evidence="14">
    <location>
        <begin position="603"/>
        <end position="632"/>
    </location>
</feature>
<proteinExistence type="inferred from homology"/>
<feature type="compositionally biased region" description="Basic residues" evidence="12">
    <location>
        <begin position="567"/>
        <end position="579"/>
    </location>
</feature>
<evidence type="ECO:0000259" key="15">
    <source>
        <dbReference type="PROSITE" id="PS51873"/>
    </source>
</evidence>
<sequence length="635" mass="71679">MDSDYEYDYSDDGFPESDEDMASGDDYEFDNQAELQSASRKVPYLVYSEVELRDRQQNSVDDVAGVLSVDKGDVVRVLREYKWDAARLQEEWFTDMDAVRDKAGIMDRKSASTSGKDLCKICFEEYHVREMRSAACNHRFCKTCWKGYIGAKIGEGPAVLNMRCPLPDCRAAVPQSIVTEVASEADRKKYSHFALRSFVEDNRQLTWCPSPGCENAIEAKADVGGEPLDISCKCGAAFCFQCAEEAHRPVDCETVHRWVLKNSAESENLNWILAHTKQCPKCKRPIEKNQGCMHMTCSQCRFEFCWLCQGSWAEHGERTGGFYNCNRYEVGKKKGQYDEESLKREQAKNALERYMHYYQRWAENDRARLSALEATYTMLELPETWAENDRARLSALEGMKAMLEHRLEKISELTATPTSQLKFLSDAWAQVVDCRRILKWTYAYGYYRFAESAQAQTSAQASANAEALKQQQEFFEFNQGQAEFFLEKLHGMTEKQVQAFIDGNDAVEGWAKFRESIIGLTDVTRTHFEKLVSELERGLDTMLDAYGDAAEQEAEDVQGPSAPQPAARRKTQRPSKKPRGAASAHANAAAASKAASQDDLEAVAGIWQCPHCTLANDLTSTSCRACTNARGSRPA</sequence>
<evidence type="ECO:0000256" key="9">
    <source>
        <dbReference type="ARBA" id="ARBA00022786"/>
    </source>
</evidence>
<evidence type="ECO:0000256" key="7">
    <source>
        <dbReference type="ARBA" id="ARBA00022737"/>
    </source>
</evidence>
<evidence type="ECO:0000256" key="4">
    <source>
        <dbReference type="ARBA" id="ARBA00012251"/>
    </source>
</evidence>
<dbReference type="Pfam" id="PF22191">
    <property type="entry name" value="IBR_1"/>
    <property type="match status" value="1"/>
</dbReference>
<dbReference type="InterPro" id="IPR018957">
    <property type="entry name" value="Znf_C3HC4_RING-type"/>
</dbReference>
<dbReference type="CDD" id="cd22583">
    <property type="entry name" value="Rcat_RBR_ARI7-like"/>
    <property type="match status" value="1"/>
</dbReference>
<organism evidence="16 17">
    <name type="scientific">Coccomyxa viridis</name>
    <dbReference type="NCBI Taxonomy" id="1274662"/>
    <lineage>
        <taxon>Eukaryota</taxon>
        <taxon>Viridiplantae</taxon>
        <taxon>Chlorophyta</taxon>
        <taxon>core chlorophytes</taxon>
        <taxon>Trebouxiophyceae</taxon>
        <taxon>Trebouxiophyceae incertae sedis</taxon>
        <taxon>Coccomyxaceae</taxon>
        <taxon>Coccomyxa</taxon>
    </lineage>
</organism>
<comment type="function">
    <text evidence="2">Might act as an E3 ubiquitin-protein ligase, or as part of E3 complex, which accepts ubiquitin from specific E2 ubiquitin-conjugating enzymes and then transfers it to substrates.</text>
</comment>
<keyword evidence="6" id="KW-0479">Metal-binding</keyword>
<dbReference type="PROSITE" id="PS50089">
    <property type="entry name" value="ZF_RING_2"/>
    <property type="match status" value="1"/>
</dbReference>
<dbReference type="Pfam" id="PF01485">
    <property type="entry name" value="IBR"/>
    <property type="match status" value="1"/>
</dbReference>
<feature type="region of interest" description="Disordered" evidence="12">
    <location>
        <begin position="1"/>
        <end position="28"/>
    </location>
</feature>
<dbReference type="PROSITE" id="PS51873">
    <property type="entry name" value="TRIAD"/>
    <property type="match status" value="1"/>
</dbReference>
<evidence type="ECO:0000256" key="11">
    <source>
        <dbReference type="PROSITE-ProRule" id="PRU00322"/>
    </source>
</evidence>
<accession>A0ABP1FR80</accession>
<dbReference type="Pfam" id="PF21235">
    <property type="entry name" value="UBA_ARI1"/>
    <property type="match status" value="1"/>
</dbReference>
<dbReference type="Proteomes" id="UP001497392">
    <property type="component" value="Unassembled WGS sequence"/>
</dbReference>
<evidence type="ECO:0000313" key="16">
    <source>
        <dbReference type="EMBL" id="CAL5220567.1"/>
    </source>
</evidence>
<protein>
    <recommendedName>
        <fullName evidence="4">RBR-type E3 ubiquitin transferase</fullName>
        <ecNumber evidence="4">2.3.2.31</ecNumber>
    </recommendedName>
</protein>
<keyword evidence="9" id="KW-0833">Ubl conjugation pathway</keyword>
<evidence type="ECO:0000313" key="17">
    <source>
        <dbReference type="Proteomes" id="UP001497392"/>
    </source>
</evidence>
<dbReference type="EC" id="2.3.2.31" evidence="4"/>
<feature type="compositionally biased region" description="Low complexity" evidence="12">
    <location>
        <begin position="581"/>
        <end position="595"/>
    </location>
</feature>
<evidence type="ECO:0000256" key="5">
    <source>
        <dbReference type="ARBA" id="ARBA00022679"/>
    </source>
</evidence>
<dbReference type="EMBL" id="CAXHTA020000004">
    <property type="protein sequence ID" value="CAL5220567.1"/>
    <property type="molecule type" value="Genomic_DNA"/>
</dbReference>
<keyword evidence="5" id="KW-0808">Transferase</keyword>
<dbReference type="InterPro" id="IPR044066">
    <property type="entry name" value="TRIAD_supradom"/>
</dbReference>
<dbReference type="Pfam" id="PF00097">
    <property type="entry name" value="zf-C3HC4"/>
    <property type="match status" value="1"/>
</dbReference>
<dbReference type="Gene3D" id="2.30.30.380">
    <property type="entry name" value="Zn-finger domain of Sec23/24"/>
    <property type="match status" value="1"/>
</dbReference>
<evidence type="ECO:0000256" key="10">
    <source>
        <dbReference type="ARBA" id="ARBA00022833"/>
    </source>
</evidence>
<evidence type="ECO:0000256" key="12">
    <source>
        <dbReference type="SAM" id="MobiDB-lite"/>
    </source>
</evidence>
<dbReference type="InterPro" id="IPR031127">
    <property type="entry name" value="E3_UB_ligase_RBR"/>
</dbReference>
<evidence type="ECO:0000259" key="14">
    <source>
        <dbReference type="PROSITE" id="PS50199"/>
    </source>
</evidence>
<evidence type="ECO:0000256" key="2">
    <source>
        <dbReference type="ARBA" id="ARBA00003976"/>
    </source>
</evidence>